<dbReference type="GeneID" id="17308658"/>
<dbReference type="PANTHER" id="PTHR20902">
    <property type="entry name" value="41-2 PROTEIN ANTIGEN-RELATED"/>
    <property type="match status" value="1"/>
</dbReference>
<dbReference type="RefSeq" id="XP_005838853.1">
    <property type="nucleotide sequence ID" value="XM_005838796.1"/>
</dbReference>
<reference evidence="9" key="3">
    <citation type="submission" date="2015-06" db="UniProtKB">
        <authorList>
            <consortium name="EnsemblProtists"/>
        </authorList>
    </citation>
    <scope>IDENTIFICATION</scope>
</reference>
<dbReference type="eggNOG" id="KOG3315">
    <property type="taxonomic scope" value="Eukaryota"/>
</dbReference>
<dbReference type="EnsemblProtists" id="EKX51873">
    <property type="protein sequence ID" value="EKX51873"/>
    <property type="gene ID" value="GUITHDRAFT_84916"/>
</dbReference>
<evidence type="ECO:0000256" key="6">
    <source>
        <dbReference type="ARBA" id="ARBA00023034"/>
    </source>
</evidence>
<dbReference type="InterPro" id="IPR007194">
    <property type="entry name" value="TRAPP_component"/>
</dbReference>
<keyword evidence="6 7" id="KW-0333">Golgi apparatus</keyword>
<keyword evidence="10" id="KW-1185">Reference proteome</keyword>
<dbReference type="AlphaFoldDB" id="L1JUW7"/>
<evidence type="ECO:0000256" key="2">
    <source>
        <dbReference type="ARBA" id="ARBA00006218"/>
    </source>
</evidence>
<dbReference type="PANTHER" id="PTHR20902:SF0">
    <property type="entry name" value="TRAFFICKING PROTEIN PARTICLE COMPLEX SUBUNIT 5"/>
    <property type="match status" value="1"/>
</dbReference>
<dbReference type="InterPro" id="IPR024096">
    <property type="entry name" value="NO_sig/Golgi_transp_ligand-bd"/>
</dbReference>
<evidence type="ECO:0000256" key="5">
    <source>
        <dbReference type="ARBA" id="ARBA00022892"/>
    </source>
</evidence>
<comment type="similarity">
    <text evidence="2 7">Belongs to the TRAPP small subunits family. BET3 subfamily.</text>
</comment>
<dbReference type="KEGG" id="gtt:GUITHDRAFT_84916"/>
<dbReference type="Proteomes" id="UP000011087">
    <property type="component" value="Unassembled WGS sequence"/>
</dbReference>
<dbReference type="GO" id="GO:0006888">
    <property type="term" value="P:endoplasmic reticulum to Golgi vesicle-mediated transport"/>
    <property type="evidence" value="ECO:0007669"/>
    <property type="project" value="TreeGrafter"/>
</dbReference>
<dbReference type="GO" id="GO:1990072">
    <property type="term" value="C:TRAPPIII protein complex"/>
    <property type="evidence" value="ECO:0007669"/>
    <property type="project" value="TreeGrafter"/>
</dbReference>
<dbReference type="OrthoDB" id="10254842at2759"/>
<dbReference type="STRING" id="905079.L1JUW7"/>
<keyword evidence="4 7" id="KW-0256">Endoplasmic reticulum</keyword>
<dbReference type="HOGENOM" id="CLU_073154_2_0_1"/>
<keyword evidence="3 7" id="KW-0813">Transport</keyword>
<dbReference type="FunFam" id="3.30.1380.20:FF:000002">
    <property type="entry name" value="Trafficking protein particle complex subunit"/>
    <property type="match status" value="1"/>
</dbReference>
<protein>
    <recommendedName>
        <fullName evidence="7">Trafficking protein particle complex subunit</fullName>
    </recommendedName>
</protein>
<evidence type="ECO:0000256" key="4">
    <source>
        <dbReference type="ARBA" id="ARBA00022824"/>
    </source>
</evidence>
<name>L1JUW7_GUITC</name>
<evidence type="ECO:0000313" key="10">
    <source>
        <dbReference type="Proteomes" id="UP000011087"/>
    </source>
</evidence>
<comment type="subunit">
    <text evidence="7">Part of the multisubunit TRAPP (transport protein particle) complex.</text>
</comment>
<evidence type="ECO:0000313" key="9">
    <source>
        <dbReference type="EnsemblProtists" id="EKX51873"/>
    </source>
</evidence>
<dbReference type="CDD" id="cd14943">
    <property type="entry name" value="TRAPPC5_Trs31"/>
    <property type="match status" value="1"/>
</dbReference>
<evidence type="ECO:0000256" key="7">
    <source>
        <dbReference type="PIRNR" id="PIRNR017479"/>
    </source>
</evidence>
<dbReference type="OMA" id="YMVKFDD"/>
<gene>
    <name evidence="8" type="primary">TRS31</name>
    <name evidence="8" type="ORF">GUITHDRAFT_84916</name>
</gene>
<dbReference type="GO" id="GO:0005783">
    <property type="term" value="C:endoplasmic reticulum"/>
    <property type="evidence" value="ECO:0007669"/>
    <property type="project" value="UniProtKB-SubCell"/>
</dbReference>
<dbReference type="GO" id="GO:1990070">
    <property type="term" value="C:TRAPPI protein complex"/>
    <property type="evidence" value="ECO:0007669"/>
    <property type="project" value="TreeGrafter"/>
</dbReference>
<dbReference type="GO" id="GO:1990071">
    <property type="term" value="C:TRAPPII protein complex"/>
    <property type="evidence" value="ECO:0007669"/>
    <property type="project" value="TreeGrafter"/>
</dbReference>
<organism evidence="8">
    <name type="scientific">Guillardia theta (strain CCMP2712)</name>
    <name type="common">Cryptophyte</name>
    <dbReference type="NCBI Taxonomy" id="905079"/>
    <lineage>
        <taxon>Eukaryota</taxon>
        <taxon>Cryptophyceae</taxon>
        <taxon>Pyrenomonadales</taxon>
        <taxon>Geminigeraceae</taxon>
        <taxon>Guillardia</taxon>
    </lineage>
</organism>
<dbReference type="PIRSF" id="PIRSF017479">
    <property type="entry name" value="TRAPP_I_complex_Trs31"/>
    <property type="match status" value="1"/>
</dbReference>
<dbReference type="Pfam" id="PF04051">
    <property type="entry name" value="TRAPP"/>
    <property type="match status" value="1"/>
</dbReference>
<dbReference type="SUPFAM" id="SSF111126">
    <property type="entry name" value="Ligand-binding domain in the NO signalling and Golgi transport"/>
    <property type="match status" value="1"/>
</dbReference>
<evidence type="ECO:0000256" key="1">
    <source>
        <dbReference type="ARBA" id="ARBA00004240"/>
    </source>
</evidence>
<dbReference type="EMBL" id="JH992974">
    <property type="protein sequence ID" value="EKX51873.1"/>
    <property type="molecule type" value="Genomic_DNA"/>
</dbReference>
<dbReference type="InterPro" id="IPR016696">
    <property type="entry name" value="TRAPP-I_su5"/>
</dbReference>
<keyword evidence="5 7" id="KW-0931">ER-Golgi transport</keyword>
<sequence length="194" mass="21710">MSSGNAPSKANKTIVDRPMPRGKAEVSLSSFCFLFSEIVQYCQNRVNTTQELEKMLAEIGHNVGVRMLELSSLREKAGFKREIKIVGILSYIKDTIWKVMFGKVADSLERVTDKEDEYMIHEKDPLVNTYISVPKEYGHLNCAAFVAGIVQGILDSADFPARVTAHTVPVGADTRTTILVKFTPQVMEREKRIA</sequence>
<dbReference type="Gene3D" id="3.30.1380.20">
    <property type="entry name" value="Trafficking protein particle complex subunit 3"/>
    <property type="match status" value="1"/>
</dbReference>
<evidence type="ECO:0000256" key="3">
    <source>
        <dbReference type="ARBA" id="ARBA00022448"/>
    </source>
</evidence>
<proteinExistence type="inferred from homology"/>
<accession>L1JUW7</accession>
<comment type="subcellular location">
    <subcellularLocation>
        <location evidence="1">Endoplasmic reticulum</location>
    </subcellularLocation>
    <subcellularLocation>
        <location evidence="7">Golgi apparatus</location>
        <location evidence="7">cis-Golgi network</location>
    </subcellularLocation>
</comment>
<dbReference type="PaxDb" id="55529-EKX51873"/>
<reference evidence="8 10" key="1">
    <citation type="journal article" date="2012" name="Nature">
        <title>Algal genomes reveal evolutionary mosaicism and the fate of nucleomorphs.</title>
        <authorList>
            <consortium name="DOE Joint Genome Institute"/>
            <person name="Curtis B.A."/>
            <person name="Tanifuji G."/>
            <person name="Burki F."/>
            <person name="Gruber A."/>
            <person name="Irimia M."/>
            <person name="Maruyama S."/>
            <person name="Arias M.C."/>
            <person name="Ball S.G."/>
            <person name="Gile G.H."/>
            <person name="Hirakawa Y."/>
            <person name="Hopkins J.F."/>
            <person name="Kuo A."/>
            <person name="Rensing S.A."/>
            <person name="Schmutz J."/>
            <person name="Symeonidi A."/>
            <person name="Elias M."/>
            <person name="Eveleigh R.J."/>
            <person name="Herman E.K."/>
            <person name="Klute M.J."/>
            <person name="Nakayama T."/>
            <person name="Obornik M."/>
            <person name="Reyes-Prieto A."/>
            <person name="Armbrust E.V."/>
            <person name="Aves S.J."/>
            <person name="Beiko R.G."/>
            <person name="Coutinho P."/>
            <person name="Dacks J.B."/>
            <person name="Durnford D.G."/>
            <person name="Fast N.M."/>
            <person name="Green B.R."/>
            <person name="Grisdale C.J."/>
            <person name="Hempel F."/>
            <person name="Henrissat B."/>
            <person name="Hoppner M.P."/>
            <person name="Ishida K."/>
            <person name="Kim E."/>
            <person name="Koreny L."/>
            <person name="Kroth P.G."/>
            <person name="Liu Y."/>
            <person name="Malik S.B."/>
            <person name="Maier U.G."/>
            <person name="McRose D."/>
            <person name="Mock T."/>
            <person name="Neilson J.A."/>
            <person name="Onodera N.T."/>
            <person name="Poole A.M."/>
            <person name="Pritham E.J."/>
            <person name="Richards T.A."/>
            <person name="Rocap G."/>
            <person name="Roy S.W."/>
            <person name="Sarai C."/>
            <person name="Schaack S."/>
            <person name="Shirato S."/>
            <person name="Slamovits C.H."/>
            <person name="Spencer D.F."/>
            <person name="Suzuki S."/>
            <person name="Worden A.Z."/>
            <person name="Zauner S."/>
            <person name="Barry K."/>
            <person name="Bell C."/>
            <person name="Bharti A.K."/>
            <person name="Crow J.A."/>
            <person name="Grimwood J."/>
            <person name="Kramer R."/>
            <person name="Lindquist E."/>
            <person name="Lucas S."/>
            <person name="Salamov A."/>
            <person name="McFadden G.I."/>
            <person name="Lane C.E."/>
            <person name="Keeling P.J."/>
            <person name="Gray M.W."/>
            <person name="Grigoriev I.V."/>
            <person name="Archibald J.M."/>
        </authorList>
    </citation>
    <scope>NUCLEOTIDE SEQUENCE</scope>
    <source>
        <strain evidence="8 10">CCMP2712</strain>
    </source>
</reference>
<evidence type="ECO:0000313" key="8">
    <source>
        <dbReference type="EMBL" id="EKX51873.1"/>
    </source>
</evidence>
<reference evidence="10" key="2">
    <citation type="submission" date="2012-11" db="EMBL/GenBank/DDBJ databases">
        <authorList>
            <person name="Kuo A."/>
            <person name="Curtis B.A."/>
            <person name="Tanifuji G."/>
            <person name="Burki F."/>
            <person name="Gruber A."/>
            <person name="Irimia M."/>
            <person name="Maruyama S."/>
            <person name="Arias M.C."/>
            <person name="Ball S.G."/>
            <person name="Gile G.H."/>
            <person name="Hirakawa Y."/>
            <person name="Hopkins J.F."/>
            <person name="Rensing S.A."/>
            <person name="Schmutz J."/>
            <person name="Symeonidi A."/>
            <person name="Elias M."/>
            <person name="Eveleigh R.J."/>
            <person name="Herman E.K."/>
            <person name="Klute M.J."/>
            <person name="Nakayama T."/>
            <person name="Obornik M."/>
            <person name="Reyes-Prieto A."/>
            <person name="Armbrust E.V."/>
            <person name="Aves S.J."/>
            <person name="Beiko R.G."/>
            <person name="Coutinho P."/>
            <person name="Dacks J.B."/>
            <person name="Durnford D.G."/>
            <person name="Fast N.M."/>
            <person name="Green B.R."/>
            <person name="Grisdale C."/>
            <person name="Hempe F."/>
            <person name="Henrissat B."/>
            <person name="Hoppner M.P."/>
            <person name="Ishida K.-I."/>
            <person name="Kim E."/>
            <person name="Koreny L."/>
            <person name="Kroth P.G."/>
            <person name="Liu Y."/>
            <person name="Malik S.-B."/>
            <person name="Maier U.G."/>
            <person name="McRose D."/>
            <person name="Mock T."/>
            <person name="Neilson J.A."/>
            <person name="Onodera N.T."/>
            <person name="Poole A.M."/>
            <person name="Pritham E.J."/>
            <person name="Richards T.A."/>
            <person name="Rocap G."/>
            <person name="Roy S.W."/>
            <person name="Sarai C."/>
            <person name="Schaack S."/>
            <person name="Shirato S."/>
            <person name="Slamovits C.H."/>
            <person name="Spencer D.F."/>
            <person name="Suzuki S."/>
            <person name="Worden A.Z."/>
            <person name="Zauner S."/>
            <person name="Barry K."/>
            <person name="Bell C."/>
            <person name="Bharti A.K."/>
            <person name="Crow J.A."/>
            <person name="Grimwood J."/>
            <person name="Kramer R."/>
            <person name="Lindquist E."/>
            <person name="Lucas S."/>
            <person name="Salamov A."/>
            <person name="McFadden G.I."/>
            <person name="Lane C.E."/>
            <person name="Keeling P.J."/>
            <person name="Gray M.W."/>
            <person name="Grigoriev I.V."/>
            <person name="Archibald J.M."/>
        </authorList>
    </citation>
    <scope>NUCLEOTIDE SEQUENCE</scope>
    <source>
        <strain evidence="10">CCMP2712</strain>
    </source>
</reference>